<reference evidence="3 4" key="1">
    <citation type="submission" date="2022-03" db="EMBL/GenBank/DDBJ databases">
        <authorList>
            <person name="He Y."/>
        </authorList>
    </citation>
    <scope>NUCLEOTIDE SEQUENCE [LARGE SCALE GENOMIC DNA]</scope>
    <source>
        <strain evidence="3 4">TK19116</strain>
    </source>
</reference>
<keyword evidence="1" id="KW-1133">Transmembrane helix</keyword>
<evidence type="ECO:0000313" key="4">
    <source>
        <dbReference type="Proteomes" id="UP001203945"/>
    </source>
</evidence>
<keyword evidence="4" id="KW-1185">Reference proteome</keyword>
<evidence type="ECO:0000259" key="2">
    <source>
        <dbReference type="Pfam" id="PF07331"/>
    </source>
</evidence>
<comment type="caution">
    <text evidence="3">The sequence shown here is derived from an EMBL/GenBank/DDBJ whole genome shotgun (WGS) entry which is preliminary data.</text>
</comment>
<dbReference type="InterPro" id="IPR009936">
    <property type="entry name" value="DUF1468"/>
</dbReference>
<protein>
    <submittedName>
        <fullName evidence="3">Tripartite tricarboxylate transporter TctB family protein</fullName>
    </submittedName>
</protein>
<sequence>MFTLTKDRAFALAVLALVATMYVASLDIRPATSWQPYGSAFYPRLLLGVVGLLAVLLLIRSFLPSAPVQTAMIPALVAFVRTNPRVPALFLVFAAYVAMMPVTGYLLATMGFLILSFLLLSGFSSRRIALVSLILVIAVPLIVFFVFENILSIRLP</sequence>
<dbReference type="RefSeq" id="WP_255331087.1">
    <property type="nucleotide sequence ID" value="NZ_JAKZEU010000008.1"/>
</dbReference>
<evidence type="ECO:0000313" key="3">
    <source>
        <dbReference type="EMBL" id="MCQ0972091.1"/>
    </source>
</evidence>
<evidence type="ECO:0000256" key="1">
    <source>
        <dbReference type="SAM" id="Phobius"/>
    </source>
</evidence>
<proteinExistence type="predicted"/>
<dbReference type="EMBL" id="JAKZEU010000008">
    <property type="protein sequence ID" value="MCQ0972091.1"/>
    <property type="molecule type" value="Genomic_DNA"/>
</dbReference>
<gene>
    <name evidence="3" type="ORF">MLD63_16860</name>
</gene>
<keyword evidence="1" id="KW-0812">Transmembrane</keyword>
<feature type="transmembrane region" description="Helical" evidence="1">
    <location>
        <begin position="128"/>
        <end position="147"/>
    </location>
</feature>
<dbReference type="Pfam" id="PF07331">
    <property type="entry name" value="TctB"/>
    <property type="match status" value="1"/>
</dbReference>
<dbReference type="Proteomes" id="UP001203945">
    <property type="component" value="Unassembled WGS sequence"/>
</dbReference>
<organism evidence="3 4">
    <name type="scientific">Paracoccus albicereus</name>
    <dbReference type="NCBI Taxonomy" id="2922394"/>
    <lineage>
        <taxon>Bacteria</taxon>
        <taxon>Pseudomonadati</taxon>
        <taxon>Pseudomonadota</taxon>
        <taxon>Alphaproteobacteria</taxon>
        <taxon>Rhodobacterales</taxon>
        <taxon>Paracoccaceae</taxon>
        <taxon>Paracoccus</taxon>
    </lineage>
</organism>
<accession>A0ABT1MZ01</accession>
<name>A0ABT1MZ01_9RHOB</name>
<feature type="domain" description="DUF1468" evidence="2">
    <location>
        <begin position="9"/>
        <end position="156"/>
    </location>
</feature>
<keyword evidence="1" id="KW-0472">Membrane</keyword>
<feature type="transmembrane region" description="Helical" evidence="1">
    <location>
        <begin position="41"/>
        <end position="59"/>
    </location>
</feature>